<accession>A0ABD2WTK0</accession>
<organism evidence="4 5">
    <name type="scientific">Trichogramma kaykai</name>
    <dbReference type="NCBI Taxonomy" id="54128"/>
    <lineage>
        <taxon>Eukaryota</taxon>
        <taxon>Metazoa</taxon>
        <taxon>Ecdysozoa</taxon>
        <taxon>Arthropoda</taxon>
        <taxon>Hexapoda</taxon>
        <taxon>Insecta</taxon>
        <taxon>Pterygota</taxon>
        <taxon>Neoptera</taxon>
        <taxon>Endopterygota</taxon>
        <taxon>Hymenoptera</taxon>
        <taxon>Apocrita</taxon>
        <taxon>Proctotrupomorpha</taxon>
        <taxon>Chalcidoidea</taxon>
        <taxon>Trichogrammatidae</taxon>
        <taxon>Trichogramma</taxon>
    </lineage>
</organism>
<name>A0ABD2WTK0_9HYME</name>
<dbReference type="PROSITE" id="PS50088">
    <property type="entry name" value="ANK_REPEAT"/>
    <property type="match status" value="2"/>
</dbReference>
<keyword evidence="1" id="KW-0677">Repeat</keyword>
<dbReference type="SMART" id="SM00248">
    <property type="entry name" value="ANK"/>
    <property type="match status" value="3"/>
</dbReference>
<proteinExistence type="predicted"/>
<dbReference type="PANTHER" id="PTHR24198">
    <property type="entry name" value="ANKYRIN REPEAT AND PROTEIN KINASE DOMAIN-CONTAINING PROTEIN"/>
    <property type="match status" value="1"/>
</dbReference>
<keyword evidence="2 3" id="KW-0040">ANK repeat</keyword>
<dbReference type="InterPro" id="IPR002110">
    <property type="entry name" value="Ankyrin_rpt"/>
</dbReference>
<feature type="repeat" description="ANK" evidence="3">
    <location>
        <begin position="184"/>
        <end position="216"/>
    </location>
</feature>
<comment type="caution">
    <text evidence="4">The sequence shown here is derived from an EMBL/GenBank/DDBJ whole genome shotgun (WGS) entry which is preliminary data.</text>
</comment>
<dbReference type="Pfam" id="PF12796">
    <property type="entry name" value="Ank_2"/>
    <property type="match status" value="1"/>
</dbReference>
<evidence type="ECO:0000256" key="2">
    <source>
        <dbReference type="ARBA" id="ARBA00023043"/>
    </source>
</evidence>
<dbReference type="PANTHER" id="PTHR24198:SF165">
    <property type="entry name" value="ANKYRIN REPEAT-CONTAINING PROTEIN-RELATED"/>
    <property type="match status" value="1"/>
</dbReference>
<dbReference type="Proteomes" id="UP001627154">
    <property type="component" value="Unassembled WGS sequence"/>
</dbReference>
<evidence type="ECO:0000256" key="1">
    <source>
        <dbReference type="ARBA" id="ARBA00022737"/>
    </source>
</evidence>
<evidence type="ECO:0000313" key="4">
    <source>
        <dbReference type="EMBL" id="KAL3396367.1"/>
    </source>
</evidence>
<dbReference type="AlphaFoldDB" id="A0ABD2WTK0"/>
<dbReference type="Gene3D" id="1.25.40.20">
    <property type="entry name" value="Ankyrin repeat-containing domain"/>
    <property type="match status" value="1"/>
</dbReference>
<gene>
    <name evidence="4" type="ORF">TKK_009550</name>
</gene>
<dbReference type="SUPFAM" id="SSF48403">
    <property type="entry name" value="Ankyrin repeat"/>
    <property type="match status" value="1"/>
</dbReference>
<evidence type="ECO:0000256" key="3">
    <source>
        <dbReference type="PROSITE-ProRule" id="PRU00023"/>
    </source>
</evidence>
<reference evidence="4 5" key="1">
    <citation type="journal article" date="2024" name="bioRxiv">
        <title>A reference genome for Trichogramma kaykai: A tiny desert-dwelling parasitoid wasp with competing sex-ratio distorters.</title>
        <authorList>
            <person name="Culotta J."/>
            <person name="Lindsey A.R."/>
        </authorList>
    </citation>
    <scope>NUCLEOTIDE SEQUENCE [LARGE SCALE GENOMIC DNA]</scope>
    <source>
        <strain evidence="4 5">KSX58</strain>
    </source>
</reference>
<sequence>MSCPSSKELCDVSNECAIVVNKDRLDFIRELETKLFSLGWEDQLLTLQEYFNAQKIHWSLIELLHCHDKDDIHPGEGIIHLLFDVGFKAETEIDKDGKPPLQITTMIHHIGRTHATDFEHKWSRTVSELFRVVYNRYDLNYVDQNGLTHFHVACMFGCETVVMNFFDAGQHPNCLPSEPTTCSGVNPPIHLALKYEHYELVELLLLNGADPDALDIKGNSLLYYAVKRLLPNVVDLLLEYGADPTTFVVPLRKIYKRFFTRMKKSMVTYNLAEVSSVIVILESLQDHGYKLKRSEALTIFQFFNKFRFFQQSCGIKDHLEKKKFVSMAKRTMINPSVSLYKLIKLSKHQPSKRVTYQDYWEFANSEEHRDMYSRKDCDAYLCKILAKKFFRRWAPFPGFKQLLQF</sequence>
<evidence type="ECO:0000313" key="5">
    <source>
        <dbReference type="Proteomes" id="UP001627154"/>
    </source>
</evidence>
<feature type="repeat" description="ANK" evidence="3">
    <location>
        <begin position="217"/>
        <end position="243"/>
    </location>
</feature>
<protein>
    <submittedName>
        <fullName evidence="4">Uncharacterized protein</fullName>
    </submittedName>
</protein>
<dbReference type="PROSITE" id="PS50297">
    <property type="entry name" value="ANK_REP_REGION"/>
    <property type="match status" value="2"/>
</dbReference>
<dbReference type="InterPro" id="IPR036770">
    <property type="entry name" value="Ankyrin_rpt-contain_sf"/>
</dbReference>
<dbReference type="EMBL" id="JBJJXI010000071">
    <property type="protein sequence ID" value="KAL3396367.1"/>
    <property type="molecule type" value="Genomic_DNA"/>
</dbReference>
<keyword evidence="5" id="KW-1185">Reference proteome</keyword>